<sequence>MNCILCEGTTKKFWESKNREFVECTNCGGIQLLPQFYISEKAEEARYLTHNNDVNDPGYQDFVKPITSRILKDFSPKHTGLDYGCGNGPVITAQLEKIGYTISLYDLYFYPNTEVLKTQYDFIICCEVMEHFSAPKREFSELASLLKPGGKLYCKTSLYSKEIDFDNWYYKNDVTHIFFYTVKSLEWIKTNLTFSALEIHPNTIIFSK</sequence>
<evidence type="ECO:0000313" key="2">
    <source>
        <dbReference type="Proteomes" id="UP000051643"/>
    </source>
</evidence>
<dbReference type="AlphaFoldDB" id="A0A0Q9Z7R3"/>
<dbReference type="Gene3D" id="3.40.50.150">
    <property type="entry name" value="Vaccinia Virus protein VP39"/>
    <property type="match status" value="1"/>
</dbReference>
<dbReference type="Proteomes" id="UP000051643">
    <property type="component" value="Unassembled WGS sequence"/>
</dbReference>
<gene>
    <name evidence="1" type="ORF">APR42_03200</name>
</gene>
<keyword evidence="2" id="KW-1185">Reference proteome</keyword>
<keyword evidence="1" id="KW-0808">Transferase</keyword>
<comment type="caution">
    <text evidence="1">The sequence shown here is derived from an EMBL/GenBank/DDBJ whole genome shotgun (WGS) entry which is preliminary data.</text>
</comment>
<reference evidence="1" key="1">
    <citation type="submission" date="2015-10" db="EMBL/GenBank/DDBJ databases">
        <title>Draft genome sequence of Salegentibacter mishustinae KCTC 12263.</title>
        <authorList>
            <person name="Lin W."/>
            <person name="Zheng Q."/>
        </authorList>
    </citation>
    <scope>NUCLEOTIDE SEQUENCE [LARGE SCALE GENOMIC DNA]</scope>
    <source>
        <strain evidence="1">KCTC 12263</strain>
    </source>
</reference>
<protein>
    <submittedName>
        <fullName evidence="1">Methyltransferase</fullName>
    </submittedName>
</protein>
<dbReference type="CDD" id="cd02440">
    <property type="entry name" value="AdoMet_MTases"/>
    <property type="match status" value="1"/>
</dbReference>
<dbReference type="GO" id="GO:0008168">
    <property type="term" value="F:methyltransferase activity"/>
    <property type="evidence" value="ECO:0007669"/>
    <property type="project" value="UniProtKB-KW"/>
</dbReference>
<evidence type="ECO:0000313" key="1">
    <source>
        <dbReference type="EMBL" id="KRG28950.1"/>
    </source>
</evidence>
<proteinExistence type="predicted"/>
<dbReference type="InterPro" id="IPR029063">
    <property type="entry name" value="SAM-dependent_MTases_sf"/>
</dbReference>
<dbReference type="RefSeq" id="WP_057481424.1">
    <property type="nucleotide sequence ID" value="NZ_BMWR01000003.1"/>
</dbReference>
<keyword evidence="1" id="KW-0489">Methyltransferase</keyword>
<dbReference type="EMBL" id="LKTP01000012">
    <property type="protein sequence ID" value="KRG28950.1"/>
    <property type="molecule type" value="Genomic_DNA"/>
</dbReference>
<organism evidence="1 2">
    <name type="scientific">Salegentibacter mishustinae</name>
    <dbReference type="NCBI Taxonomy" id="270918"/>
    <lineage>
        <taxon>Bacteria</taxon>
        <taxon>Pseudomonadati</taxon>
        <taxon>Bacteroidota</taxon>
        <taxon>Flavobacteriia</taxon>
        <taxon>Flavobacteriales</taxon>
        <taxon>Flavobacteriaceae</taxon>
        <taxon>Salegentibacter</taxon>
    </lineage>
</organism>
<dbReference type="STRING" id="270918.APR42_03200"/>
<dbReference type="Pfam" id="PF13489">
    <property type="entry name" value="Methyltransf_23"/>
    <property type="match status" value="1"/>
</dbReference>
<dbReference type="GO" id="GO:0032259">
    <property type="term" value="P:methylation"/>
    <property type="evidence" value="ECO:0007669"/>
    <property type="project" value="UniProtKB-KW"/>
</dbReference>
<name>A0A0Q9Z7R3_9FLAO</name>
<dbReference type="SUPFAM" id="SSF53335">
    <property type="entry name" value="S-adenosyl-L-methionine-dependent methyltransferases"/>
    <property type="match status" value="1"/>
</dbReference>
<accession>A0A0Q9Z7R3</accession>
<dbReference type="OrthoDB" id="9816564at2"/>